<dbReference type="Proteomes" id="UP000694843">
    <property type="component" value="Unplaced"/>
</dbReference>
<feature type="compositionally biased region" description="Polar residues" evidence="1">
    <location>
        <begin position="83"/>
        <end position="96"/>
    </location>
</feature>
<protein>
    <submittedName>
        <fullName evidence="3">S-antigen protein-like</fullName>
    </submittedName>
</protein>
<organism evidence="2 3">
    <name type="scientific">Hyalella azteca</name>
    <name type="common">Amphipod</name>
    <dbReference type="NCBI Taxonomy" id="294128"/>
    <lineage>
        <taxon>Eukaryota</taxon>
        <taxon>Metazoa</taxon>
        <taxon>Ecdysozoa</taxon>
        <taxon>Arthropoda</taxon>
        <taxon>Crustacea</taxon>
        <taxon>Multicrustacea</taxon>
        <taxon>Malacostraca</taxon>
        <taxon>Eumalacostraca</taxon>
        <taxon>Peracarida</taxon>
        <taxon>Amphipoda</taxon>
        <taxon>Senticaudata</taxon>
        <taxon>Talitrida</taxon>
        <taxon>Talitroidea</taxon>
        <taxon>Hyalellidae</taxon>
        <taxon>Hyalella</taxon>
    </lineage>
</organism>
<evidence type="ECO:0000313" key="2">
    <source>
        <dbReference type="Proteomes" id="UP000694843"/>
    </source>
</evidence>
<proteinExistence type="predicted"/>
<dbReference type="KEGG" id="hazt:125178398"/>
<feature type="region of interest" description="Disordered" evidence="1">
    <location>
        <begin position="275"/>
        <end position="343"/>
    </location>
</feature>
<dbReference type="GeneID" id="125178398"/>
<keyword evidence="2" id="KW-1185">Reference proteome</keyword>
<feature type="compositionally biased region" description="Basic and acidic residues" evidence="1">
    <location>
        <begin position="322"/>
        <end position="343"/>
    </location>
</feature>
<gene>
    <name evidence="3" type="primary">LOC125178398</name>
</gene>
<feature type="region of interest" description="Disordered" evidence="1">
    <location>
        <begin position="1"/>
        <end position="96"/>
    </location>
</feature>
<feature type="compositionally biased region" description="Acidic residues" evidence="1">
    <location>
        <begin position="280"/>
        <end position="291"/>
    </location>
</feature>
<accession>A0A979FLT6</accession>
<evidence type="ECO:0000313" key="3">
    <source>
        <dbReference type="RefSeq" id="XP_047738001.1"/>
    </source>
</evidence>
<feature type="compositionally biased region" description="Basic and acidic residues" evidence="1">
    <location>
        <begin position="1"/>
        <end position="73"/>
    </location>
</feature>
<feature type="compositionally biased region" description="Acidic residues" evidence="1">
    <location>
        <begin position="312"/>
        <end position="321"/>
    </location>
</feature>
<evidence type="ECO:0000256" key="1">
    <source>
        <dbReference type="SAM" id="MobiDB-lite"/>
    </source>
</evidence>
<reference evidence="3" key="1">
    <citation type="submission" date="2025-08" db="UniProtKB">
        <authorList>
            <consortium name="RefSeq"/>
        </authorList>
    </citation>
    <scope>IDENTIFICATION</scope>
    <source>
        <tissue evidence="3">Whole organism</tissue>
    </source>
</reference>
<name>A0A979FLT6_HYAAZ</name>
<sequence length="343" mass="38467">MHDGSQCKRFASKDGQEDKRSASRDGQEDKRYASRDGHDDKRSASKDRNRNPRPSSKDKDENSRFVGKDREAKASCSAERGRTLTTDESIHSTLPKSQFLGEEFEISPPRRYRSSSLSSKLPLTAKTSYVQGTQNGTEKIKMADHLIAKRNIVSTVLATQMASKGFEGTNAGSDGKFSNESEKLMDGKLSKIDVIEQAISDLYQLYDEQIFGMRRRLGQLEVEVGLLNERLKINSQSTEDQSKEFQSEESCDESQEVYYIPCYGPGAYLEVSDDSVRNEVDDEDKDEVDDEGRDKVADKSGNGVADTGRDEINDEGSDEVYDEGRDEVNDAGRDKVDDEQRRS</sequence>
<dbReference type="AlphaFoldDB" id="A0A979FLT6"/>
<dbReference type="RefSeq" id="XP_047738001.1">
    <property type="nucleotide sequence ID" value="XM_047882045.1"/>
</dbReference>